<evidence type="ECO:0000313" key="2">
    <source>
        <dbReference type="EMBL" id="VAX17036.1"/>
    </source>
</evidence>
<evidence type="ECO:0008006" key="3">
    <source>
        <dbReference type="Google" id="ProtNLM"/>
    </source>
</evidence>
<dbReference type="NCBIfam" id="TIGR02532">
    <property type="entry name" value="IV_pilin_GFxxxE"/>
    <property type="match status" value="1"/>
</dbReference>
<reference evidence="2" key="1">
    <citation type="submission" date="2018-06" db="EMBL/GenBank/DDBJ databases">
        <authorList>
            <person name="Zhirakovskaya E."/>
        </authorList>
    </citation>
    <scope>NUCLEOTIDE SEQUENCE</scope>
</reference>
<dbReference type="AlphaFoldDB" id="A0A3B1BFK3"/>
<accession>A0A3B1BFK3</accession>
<organism evidence="2">
    <name type="scientific">hydrothermal vent metagenome</name>
    <dbReference type="NCBI Taxonomy" id="652676"/>
    <lineage>
        <taxon>unclassified sequences</taxon>
        <taxon>metagenomes</taxon>
        <taxon>ecological metagenomes</taxon>
    </lineage>
</organism>
<dbReference type="PROSITE" id="PS00409">
    <property type="entry name" value="PROKAR_NTER_METHYL"/>
    <property type="match status" value="1"/>
</dbReference>
<proteinExistence type="predicted"/>
<protein>
    <recommendedName>
        <fullName evidence="3">Type II secretion system protein GspI C-terminal domain-containing protein</fullName>
    </recommendedName>
</protein>
<dbReference type="EMBL" id="UOGE01000017">
    <property type="protein sequence ID" value="VAX17036.1"/>
    <property type="molecule type" value="Genomic_DNA"/>
</dbReference>
<keyword evidence="1" id="KW-0472">Membrane</keyword>
<keyword evidence="1" id="KW-1133">Transmembrane helix</keyword>
<dbReference type="Pfam" id="PF07963">
    <property type="entry name" value="N_methyl"/>
    <property type="match status" value="1"/>
</dbReference>
<evidence type="ECO:0000256" key="1">
    <source>
        <dbReference type="SAM" id="Phobius"/>
    </source>
</evidence>
<feature type="transmembrane region" description="Helical" evidence="1">
    <location>
        <begin position="12"/>
        <end position="31"/>
    </location>
</feature>
<name>A0A3B1BFK3_9ZZZZ</name>
<keyword evidence="1" id="KW-0812">Transmembrane</keyword>
<gene>
    <name evidence="2" type="ORF">MNBD_NITROSPINAE02-1581</name>
</gene>
<dbReference type="InterPro" id="IPR012902">
    <property type="entry name" value="N_methyl_site"/>
</dbReference>
<sequence length="127" mass="14106">MSQEKCKRGGFTLLEIIISLAILSVALVSLLSATNNALKMNAYSTALTDAVFLAREEMENVFIEALPGPGVSAKKRRTDYPGYEWKEEVKETPFVGVYEVEVLVFHEGESDKDQATPVLTLKSYVMK</sequence>